<dbReference type="InterPro" id="IPR029627">
    <property type="entry name" value="CCSER"/>
</dbReference>
<comment type="caution">
    <text evidence="4">The sequence shown here is derived from an EMBL/GenBank/DDBJ whole genome shotgun (WGS) entry which is preliminary data.</text>
</comment>
<comment type="similarity">
    <text evidence="1">Belongs to the CCSER family.</text>
</comment>
<reference evidence="4 5" key="1">
    <citation type="journal article" date="2018" name="Nat. Ecol. Evol.">
        <title>Shark genomes provide insights into elasmobranch evolution and the origin of vertebrates.</title>
        <authorList>
            <person name="Hara Y"/>
            <person name="Yamaguchi K"/>
            <person name="Onimaru K"/>
            <person name="Kadota M"/>
            <person name="Koyanagi M"/>
            <person name="Keeley SD"/>
            <person name="Tatsumi K"/>
            <person name="Tanaka K"/>
            <person name="Motone F"/>
            <person name="Kageyama Y"/>
            <person name="Nozu R"/>
            <person name="Adachi N"/>
            <person name="Nishimura O"/>
            <person name="Nakagawa R"/>
            <person name="Tanegashima C"/>
            <person name="Kiyatake I"/>
            <person name="Matsumoto R"/>
            <person name="Murakumo K"/>
            <person name="Nishida K"/>
            <person name="Terakita A"/>
            <person name="Kuratani S"/>
            <person name="Sato K"/>
            <person name="Hyodo S Kuraku.S."/>
        </authorList>
    </citation>
    <scope>NUCLEOTIDE SEQUENCE [LARGE SCALE GENOMIC DNA]</scope>
</reference>
<dbReference type="Proteomes" id="UP000288216">
    <property type="component" value="Unassembled WGS sequence"/>
</dbReference>
<proteinExistence type="inferred from homology"/>
<name>A0A401P0L7_SCYTO</name>
<feature type="region of interest" description="Disordered" evidence="3">
    <location>
        <begin position="60"/>
        <end position="103"/>
    </location>
</feature>
<sequence>MLASCFFIGFVRAGSVDPEDAEALGGDSSWGEEQGHEDPKDESSLLRLQLKEKDELISQLQDKLDRSQSVQRAHSSQADKTTQTELLGHDNSEKETQGKAIDS</sequence>
<dbReference type="PANTHER" id="PTHR22461">
    <property type="entry name" value="SERINE-RICH COILED-COIL DOMAIN-CONTAINING PROTEIN 2-RELATED"/>
    <property type="match status" value="1"/>
</dbReference>
<evidence type="ECO:0000313" key="4">
    <source>
        <dbReference type="EMBL" id="GCB66653.1"/>
    </source>
</evidence>
<dbReference type="AlphaFoldDB" id="A0A401P0L7"/>
<feature type="region of interest" description="Disordered" evidence="3">
    <location>
        <begin position="17"/>
        <end position="45"/>
    </location>
</feature>
<evidence type="ECO:0000256" key="1">
    <source>
        <dbReference type="ARBA" id="ARBA00010949"/>
    </source>
</evidence>
<dbReference type="PANTHER" id="PTHR22461:SF1">
    <property type="entry name" value="SERINE-RICH COILED-COIL DOMAIN-CONTAINING PROTEIN 1"/>
    <property type="match status" value="1"/>
</dbReference>
<feature type="compositionally biased region" description="Basic and acidic residues" evidence="3">
    <location>
        <begin position="33"/>
        <end position="45"/>
    </location>
</feature>
<evidence type="ECO:0000256" key="2">
    <source>
        <dbReference type="ARBA" id="ARBA00023054"/>
    </source>
</evidence>
<feature type="compositionally biased region" description="Polar residues" evidence="3">
    <location>
        <begin position="67"/>
        <end position="85"/>
    </location>
</feature>
<feature type="compositionally biased region" description="Basic and acidic residues" evidence="3">
    <location>
        <begin position="87"/>
        <end position="103"/>
    </location>
</feature>
<accession>A0A401P0L7</accession>
<evidence type="ECO:0000313" key="5">
    <source>
        <dbReference type="Proteomes" id="UP000288216"/>
    </source>
</evidence>
<organism evidence="4 5">
    <name type="scientific">Scyliorhinus torazame</name>
    <name type="common">Cloudy catshark</name>
    <name type="synonym">Catulus torazame</name>
    <dbReference type="NCBI Taxonomy" id="75743"/>
    <lineage>
        <taxon>Eukaryota</taxon>
        <taxon>Metazoa</taxon>
        <taxon>Chordata</taxon>
        <taxon>Craniata</taxon>
        <taxon>Vertebrata</taxon>
        <taxon>Chondrichthyes</taxon>
        <taxon>Elasmobranchii</taxon>
        <taxon>Galeomorphii</taxon>
        <taxon>Galeoidea</taxon>
        <taxon>Carcharhiniformes</taxon>
        <taxon>Scyliorhinidae</taxon>
        <taxon>Scyliorhinus</taxon>
    </lineage>
</organism>
<keyword evidence="5" id="KW-1185">Reference proteome</keyword>
<dbReference type="OrthoDB" id="10046062at2759"/>
<evidence type="ECO:0000256" key="3">
    <source>
        <dbReference type="SAM" id="MobiDB-lite"/>
    </source>
</evidence>
<protein>
    <submittedName>
        <fullName evidence="4">Uncharacterized protein</fullName>
    </submittedName>
</protein>
<gene>
    <name evidence="4" type="ORF">scyTo_0000624</name>
</gene>
<keyword evidence="2" id="KW-0175">Coiled coil</keyword>
<dbReference type="EMBL" id="BFAA01000118">
    <property type="protein sequence ID" value="GCB66653.1"/>
    <property type="molecule type" value="Genomic_DNA"/>
</dbReference>